<evidence type="ECO:0000256" key="2">
    <source>
        <dbReference type="ARBA" id="ARBA00022649"/>
    </source>
</evidence>
<dbReference type="GO" id="GO:0000287">
    <property type="term" value="F:magnesium ion binding"/>
    <property type="evidence" value="ECO:0007669"/>
    <property type="project" value="UniProtKB-UniRule"/>
</dbReference>
<dbReference type="GO" id="GO:0004540">
    <property type="term" value="F:RNA nuclease activity"/>
    <property type="evidence" value="ECO:0007669"/>
    <property type="project" value="InterPro"/>
</dbReference>
<reference evidence="10 11" key="1">
    <citation type="submission" date="2020-07" db="EMBL/GenBank/DDBJ databases">
        <title>Complete genome sequence for Sandaracinobacter sp. M6.</title>
        <authorList>
            <person name="Tang Y."/>
            <person name="Liu Q."/>
            <person name="Guo Z."/>
            <person name="Lei P."/>
            <person name="Huang B."/>
        </authorList>
    </citation>
    <scope>NUCLEOTIDE SEQUENCE [LARGE SCALE GENOMIC DNA]</scope>
    <source>
        <strain evidence="10 11">M6</strain>
    </source>
</reference>
<dbReference type="KEGG" id="sand:H3309_11690"/>
<gene>
    <name evidence="8" type="primary">vapC</name>
    <name evidence="10" type="ORF">H3309_11690</name>
</gene>
<evidence type="ECO:0000256" key="7">
    <source>
        <dbReference type="ARBA" id="ARBA00038093"/>
    </source>
</evidence>
<sequence>MTAITRLLDTSTCLDIIRDRPVSLFEPFARLLPSLAVSAVTVEELRFGANRSARPPHHHAVADRFLGRLHILSFDADDAAEAARVRAELTARGQRIGALDMLIGGHCRRHGLILVTSDRDFRRIANLVIEDWRSPTPDP</sequence>
<dbReference type="EC" id="3.1.-.-" evidence="8"/>
<keyword evidence="4 8" id="KW-0479">Metal-binding</keyword>
<dbReference type="InterPro" id="IPR002716">
    <property type="entry name" value="PIN_dom"/>
</dbReference>
<keyword evidence="2 8" id="KW-1277">Toxin-antitoxin system</keyword>
<feature type="domain" description="PIN" evidence="9">
    <location>
        <begin position="7"/>
        <end position="126"/>
    </location>
</feature>
<comment type="similarity">
    <text evidence="7 8">Belongs to the PINc/VapC protein family.</text>
</comment>
<evidence type="ECO:0000256" key="8">
    <source>
        <dbReference type="HAMAP-Rule" id="MF_00265"/>
    </source>
</evidence>
<dbReference type="GO" id="GO:0016787">
    <property type="term" value="F:hydrolase activity"/>
    <property type="evidence" value="ECO:0007669"/>
    <property type="project" value="UniProtKB-KW"/>
</dbReference>
<evidence type="ECO:0000256" key="6">
    <source>
        <dbReference type="ARBA" id="ARBA00022842"/>
    </source>
</evidence>
<dbReference type="InterPro" id="IPR022907">
    <property type="entry name" value="VapC_family"/>
</dbReference>
<evidence type="ECO:0000256" key="3">
    <source>
        <dbReference type="ARBA" id="ARBA00022722"/>
    </source>
</evidence>
<comment type="function">
    <text evidence="8">Toxic component of a toxin-antitoxin (TA) system. An RNase.</text>
</comment>
<comment type="cofactor">
    <cofactor evidence="1 8">
        <name>Mg(2+)</name>
        <dbReference type="ChEBI" id="CHEBI:18420"/>
    </cofactor>
</comment>
<keyword evidence="6 8" id="KW-0460">Magnesium</keyword>
<evidence type="ECO:0000313" key="10">
    <source>
        <dbReference type="EMBL" id="QMW22028.1"/>
    </source>
</evidence>
<evidence type="ECO:0000259" key="9">
    <source>
        <dbReference type="Pfam" id="PF01850"/>
    </source>
</evidence>
<dbReference type="InterPro" id="IPR029060">
    <property type="entry name" value="PIN-like_dom_sf"/>
</dbReference>
<dbReference type="PANTHER" id="PTHR33653:SF1">
    <property type="entry name" value="RIBONUCLEASE VAPC2"/>
    <property type="match status" value="1"/>
</dbReference>
<dbReference type="EMBL" id="CP059851">
    <property type="protein sequence ID" value="QMW22028.1"/>
    <property type="molecule type" value="Genomic_DNA"/>
</dbReference>
<dbReference type="Pfam" id="PF01850">
    <property type="entry name" value="PIN"/>
    <property type="match status" value="1"/>
</dbReference>
<dbReference type="InterPro" id="IPR050556">
    <property type="entry name" value="Type_II_TA_system_RNase"/>
</dbReference>
<keyword evidence="8" id="KW-0800">Toxin</keyword>
<dbReference type="HAMAP" id="MF_00265">
    <property type="entry name" value="VapC_Nob1"/>
    <property type="match status" value="1"/>
</dbReference>
<evidence type="ECO:0000256" key="4">
    <source>
        <dbReference type="ARBA" id="ARBA00022723"/>
    </source>
</evidence>
<dbReference type="CDD" id="cd09881">
    <property type="entry name" value="PIN_VapC4-5_FitB-like"/>
    <property type="match status" value="1"/>
</dbReference>
<protein>
    <recommendedName>
        <fullName evidence="8">Ribonuclease VapC</fullName>
        <shortName evidence="8">RNase VapC</shortName>
        <ecNumber evidence="8">3.1.-.-</ecNumber>
    </recommendedName>
    <alternativeName>
        <fullName evidence="8">Toxin VapC</fullName>
    </alternativeName>
</protein>
<evidence type="ECO:0000313" key="11">
    <source>
        <dbReference type="Proteomes" id="UP000515292"/>
    </source>
</evidence>
<dbReference type="PANTHER" id="PTHR33653">
    <property type="entry name" value="RIBONUCLEASE VAPC2"/>
    <property type="match status" value="1"/>
</dbReference>
<keyword evidence="3 8" id="KW-0540">Nuclease</keyword>
<dbReference type="RefSeq" id="WP_182294873.1">
    <property type="nucleotide sequence ID" value="NZ_CP059851.1"/>
</dbReference>
<dbReference type="AlphaFoldDB" id="A0A7G5IF86"/>
<name>A0A7G5IF86_9SPHN</name>
<dbReference type="SUPFAM" id="SSF88723">
    <property type="entry name" value="PIN domain-like"/>
    <property type="match status" value="1"/>
</dbReference>
<dbReference type="Gene3D" id="3.40.50.1010">
    <property type="entry name" value="5'-nuclease"/>
    <property type="match status" value="1"/>
</dbReference>
<dbReference type="Proteomes" id="UP000515292">
    <property type="component" value="Chromosome"/>
</dbReference>
<accession>A0A7G5IF86</accession>
<keyword evidence="5 8" id="KW-0378">Hydrolase</keyword>
<feature type="binding site" evidence="8">
    <location>
        <position position="9"/>
    </location>
    <ligand>
        <name>Mg(2+)</name>
        <dbReference type="ChEBI" id="CHEBI:18420"/>
    </ligand>
</feature>
<organism evidence="10 11">
    <name type="scientific">Sandaracinobacteroides saxicola</name>
    <dbReference type="NCBI Taxonomy" id="2759707"/>
    <lineage>
        <taxon>Bacteria</taxon>
        <taxon>Pseudomonadati</taxon>
        <taxon>Pseudomonadota</taxon>
        <taxon>Alphaproteobacteria</taxon>
        <taxon>Sphingomonadales</taxon>
        <taxon>Sphingosinicellaceae</taxon>
        <taxon>Sandaracinobacteroides</taxon>
    </lineage>
</organism>
<dbReference type="GO" id="GO:0090729">
    <property type="term" value="F:toxin activity"/>
    <property type="evidence" value="ECO:0007669"/>
    <property type="project" value="UniProtKB-KW"/>
</dbReference>
<evidence type="ECO:0000256" key="5">
    <source>
        <dbReference type="ARBA" id="ARBA00022801"/>
    </source>
</evidence>
<feature type="binding site" evidence="8">
    <location>
        <position position="100"/>
    </location>
    <ligand>
        <name>Mg(2+)</name>
        <dbReference type="ChEBI" id="CHEBI:18420"/>
    </ligand>
</feature>
<keyword evidence="11" id="KW-1185">Reference proteome</keyword>
<evidence type="ECO:0000256" key="1">
    <source>
        <dbReference type="ARBA" id="ARBA00001946"/>
    </source>
</evidence>
<proteinExistence type="inferred from homology"/>